<feature type="domain" description="YgjP-like metallopeptidase" evidence="1">
    <location>
        <begin position="17"/>
        <end position="222"/>
    </location>
</feature>
<dbReference type="Proteomes" id="UP000526184">
    <property type="component" value="Unassembled WGS sequence"/>
</dbReference>
<dbReference type="InterPro" id="IPR002725">
    <property type="entry name" value="YgjP-like_metallopeptidase"/>
</dbReference>
<dbReference type="CDD" id="cd07344">
    <property type="entry name" value="M48_yhfN_like"/>
    <property type="match status" value="1"/>
</dbReference>
<dbReference type="PANTHER" id="PTHR30399">
    <property type="entry name" value="UNCHARACTERIZED PROTEIN YGJP"/>
    <property type="match status" value="1"/>
</dbReference>
<evidence type="ECO:0000259" key="1">
    <source>
        <dbReference type="Pfam" id="PF01863"/>
    </source>
</evidence>
<dbReference type="Gene3D" id="3.30.2010.10">
    <property type="entry name" value="Metalloproteases ('zincins'), catalytic domain"/>
    <property type="match status" value="1"/>
</dbReference>
<dbReference type="PANTHER" id="PTHR30399:SF1">
    <property type="entry name" value="UTP PYROPHOSPHATASE"/>
    <property type="match status" value="1"/>
</dbReference>
<dbReference type="Pfam" id="PF01863">
    <property type="entry name" value="YgjP-like"/>
    <property type="match status" value="1"/>
</dbReference>
<evidence type="ECO:0000313" key="3">
    <source>
        <dbReference type="Proteomes" id="UP000526184"/>
    </source>
</evidence>
<dbReference type="AlphaFoldDB" id="A0A7Z0PEW0"/>
<dbReference type="InterPro" id="IPR053136">
    <property type="entry name" value="UTP_pyrophosphatase-like"/>
</dbReference>
<comment type="caution">
    <text evidence="2">The sequence shown here is derived from an EMBL/GenBank/DDBJ whole genome shotgun (WGS) entry which is preliminary data.</text>
</comment>
<dbReference type="EMBL" id="JABMKT010000003">
    <property type="protein sequence ID" value="NYV27468.1"/>
    <property type="molecule type" value="Genomic_DNA"/>
</dbReference>
<evidence type="ECO:0000313" key="2">
    <source>
        <dbReference type="EMBL" id="NYV27468.1"/>
    </source>
</evidence>
<keyword evidence="3" id="KW-1185">Reference proteome</keyword>
<protein>
    <submittedName>
        <fullName evidence="2">M48 family metallopeptidase</fullName>
    </submittedName>
</protein>
<reference evidence="2 3" key="1">
    <citation type="submission" date="2020-05" db="EMBL/GenBank/DDBJ databases">
        <title>Streptobacillus felis strain LHL191014123.</title>
        <authorList>
            <person name="Fawzy A."/>
            <person name="Rau J."/>
            <person name="Risse K."/>
            <person name="Schauerte N."/>
            <person name="Geiger C."/>
            <person name="Blom J."/>
            <person name="Imirzalioglu C."/>
            <person name="Falgenhauer J."/>
            <person name="Bach A."/>
            <person name="Herden C."/>
            <person name="Eisenberg T."/>
        </authorList>
    </citation>
    <scope>NUCLEOTIDE SEQUENCE [LARGE SCALE GENOMIC DNA]</scope>
    <source>
        <strain evidence="2 3">LHL191014123</strain>
    </source>
</reference>
<sequence>MLVENILGYEVERKKVKNINLRIRSDLSIYISAPLHIDRYYIEQFILSKKDWIDSNINKIKEYKKNSVDETFETGTTVKLLGKFYKIHIIESNYDNVNREEDKIIINTKNNEFNYKKKLMEIFYYKEAEKLFKQRIENYLLIMNEKIERLIVKTIKGKWGYCVPNKGIIALNTNLIKRSLFEIDYVIIHELAHLKHPNHSVNFYRHVEKYMPNYKEAELKLKYK</sequence>
<organism evidence="2 3">
    <name type="scientific">Streptobacillus felis</name>
    <dbReference type="NCBI Taxonomy" id="1384509"/>
    <lineage>
        <taxon>Bacteria</taxon>
        <taxon>Fusobacteriati</taxon>
        <taxon>Fusobacteriota</taxon>
        <taxon>Fusobacteriia</taxon>
        <taxon>Fusobacteriales</taxon>
        <taxon>Leptotrichiaceae</taxon>
        <taxon>Streptobacillus</taxon>
    </lineage>
</organism>
<proteinExistence type="predicted"/>
<name>A0A7Z0PEW0_9FUSO</name>
<accession>A0A7Z0PEW0</accession>
<gene>
    <name evidence="2" type="ORF">HP397_01320</name>
</gene>